<feature type="compositionally biased region" description="Low complexity" evidence="1">
    <location>
        <begin position="141"/>
        <end position="158"/>
    </location>
</feature>
<dbReference type="KEGG" id="acad:UA74_09610"/>
<protein>
    <recommendedName>
        <fullName evidence="4">Septum formation initiator</fullName>
    </recommendedName>
</protein>
<evidence type="ECO:0000256" key="1">
    <source>
        <dbReference type="SAM" id="MobiDB-lite"/>
    </source>
</evidence>
<dbReference type="Proteomes" id="UP000185511">
    <property type="component" value="Chromosome"/>
</dbReference>
<accession>A0AAC9PRF0</accession>
<gene>
    <name evidence="2" type="ORF">UA74_09610</name>
</gene>
<evidence type="ECO:0008006" key="4">
    <source>
        <dbReference type="Google" id="ProtNLM"/>
    </source>
</evidence>
<keyword evidence="3" id="KW-1185">Reference proteome</keyword>
<dbReference type="RefSeq" id="WP_157434082.1">
    <property type="nucleotide sequence ID" value="NZ_CP016076.1"/>
</dbReference>
<evidence type="ECO:0000313" key="2">
    <source>
        <dbReference type="EMBL" id="APU13985.1"/>
    </source>
</evidence>
<feature type="compositionally biased region" description="Low complexity" evidence="1">
    <location>
        <begin position="209"/>
        <end position="225"/>
    </location>
</feature>
<organism evidence="2 3">
    <name type="scientific">Actinoalloteichus fjordicus</name>
    <dbReference type="NCBI Taxonomy" id="1612552"/>
    <lineage>
        <taxon>Bacteria</taxon>
        <taxon>Bacillati</taxon>
        <taxon>Actinomycetota</taxon>
        <taxon>Actinomycetes</taxon>
        <taxon>Pseudonocardiales</taxon>
        <taxon>Pseudonocardiaceae</taxon>
        <taxon>Actinoalloteichus</taxon>
    </lineage>
</organism>
<name>A0AAC9PRF0_9PSEU</name>
<feature type="compositionally biased region" description="Acidic residues" evidence="1">
    <location>
        <begin position="191"/>
        <end position="205"/>
    </location>
</feature>
<sequence length="234" mass="24416">MSTGMRTPGRAGRSRTATSIQTARRGRRRRLSAVLPRRRPGSAPRAPFVLLVMALLSAGLIGTLWLSTSAASDSYELSDLHAEVASLTEDTELLRQQVAELEAPGTLAEKAAELGMIPVEDPARLLVSPDGSVELVGEPWPAEADSPEEAASGAAPEAGGDGDPEQQAGLVPPVDGETDEATGDESRAEDAPADEEDTENPEDASDAGTSENAENSQNSQNSQDSETTENSEAP</sequence>
<feature type="region of interest" description="Disordered" evidence="1">
    <location>
        <begin position="1"/>
        <end position="29"/>
    </location>
</feature>
<dbReference type="AlphaFoldDB" id="A0AAC9PRF0"/>
<proteinExistence type="predicted"/>
<evidence type="ECO:0000313" key="3">
    <source>
        <dbReference type="Proteomes" id="UP000185511"/>
    </source>
</evidence>
<dbReference type="EMBL" id="CP016076">
    <property type="protein sequence ID" value="APU13985.1"/>
    <property type="molecule type" value="Genomic_DNA"/>
</dbReference>
<reference evidence="3" key="1">
    <citation type="submission" date="2016-06" db="EMBL/GenBank/DDBJ databases">
        <title>Complete genome sequence of Actinoalloteichus fjordicus DSM 46855 (=ADI127-17), type strain of the new species Actinoalloteichus fjordicus.</title>
        <authorList>
            <person name="Ruckert C."/>
            <person name="Nouioui I."/>
            <person name="Willmese J."/>
            <person name="van Wezel G."/>
            <person name="Klenk H.-P."/>
            <person name="Kalinowski J."/>
            <person name="Zotchev S.B."/>
        </authorList>
    </citation>
    <scope>NUCLEOTIDE SEQUENCE [LARGE SCALE GENOMIC DNA]</scope>
    <source>
        <strain evidence="3">ADI127-7</strain>
    </source>
</reference>
<feature type="region of interest" description="Disordered" evidence="1">
    <location>
        <begin position="134"/>
        <end position="234"/>
    </location>
</feature>